<comment type="caution">
    <text evidence="1">The sequence shown here is derived from an EMBL/GenBank/DDBJ whole genome shotgun (WGS) entry which is preliminary data.</text>
</comment>
<gene>
    <name evidence="1" type="ORF">Bca52824_023508</name>
</gene>
<keyword evidence="2" id="KW-1185">Reference proteome</keyword>
<dbReference type="EMBL" id="JAAMPC010000005">
    <property type="protein sequence ID" value="KAG2311951.1"/>
    <property type="molecule type" value="Genomic_DNA"/>
</dbReference>
<protein>
    <submittedName>
        <fullName evidence="1">Uncharacterized protein</fullName>
    </submittedName>
</protein>
<organism evidence="1 2">
    <name type="scientific">Brassica carinata</name>
    <name type="common">Ethiopian mustard</name>
    <name type="synonym">Abyssinian cabbage</name>
    <dbReference type="NCBI Taxonomy" id="52824"/>
    <lineage>
        <taxon>Eukaryota</taxon>
        <taxon>Viridiplantae</taxon>
        <taxon>Streptophyta</taxon>
        <taxon>Embryophyta</taxon>
        <taxon>Tracheophyta</taxon>
        <taxon>Spermatophyta</taxon>
        <taxon>Magnoliopsida</taxon>
        <taxon>eudicotyledons</taxon>
        <taxon>Gunneridae</taxon>
        <taxon>Pentapetalae</taxon>
        <taxon>rosids</taxon>
        <taxon>malvids</taxon>
        <taxon>Brassicales</taxon>
        <taxon>Brassicaceae</taxon>
        <taxon>Brassiceae</taxon>
        <taxon>Brassica</taxon>
    </lineage>
</organism>
<sequence length="128" mass="15003">MDYTETCMGVHEASQEKSFQYPPSTLETSCKELRYVSHHSYAYEHREEFIQATPSDPNPYSRGEMDERFNDIYIVQYDSMNDFMCKLDSVYHPLNDKITWLTKTIEHLGDNVTTIVRQKTHGVSARKP</sequence>
<evidence type="ECO:0000313" key="1">
    <source>
        <dbReference type="EMBL" id="KAG2311951.1"/>
    </source>
</evidence>
<name>A0A8X7VIK8_BRACI</name>
<reference evidence="1 2" key="1">
    <citation type="submission" date="2020-02" db="EMBL/GenBank/DDBJ databases">
        <authorList>
            <person name="Ma Q."/>
            <person name="Huang Y."/>
            <person name="Song X."/>
            <person name="Pei D."/>
        </authorList>
    </citation>
    <scope>NUCLEOTIDE SEQUENCE [LARGE SCALE GENOMIC DNA]</scope>
    <source>
        <strain evidence="1">Sxm20200214</strain>
        <tissue evidence="1">Leaf</tissue>
    </source>
</reference>
<dbReference type="AlphaFoldDB" id="A0A8X7VIK8"/>
<accession>A0A8X7VIK8</accession>
<dbReference type="Proteomes" id="UP000886595">
    <property type="component" value="Unassembled WGS sequence"/>
</dbReference>
<evidence type="ECO:0000313" key="2">
    <source>
        <dbReference type="Proteomes" id="UP000886595"/>
    </source>
</evidence>
<proteinExistence type="predicted"/>